<dbReference type="NCBIfam" id="TIGR01563">
    <property type="entry name" value="gp16_SPP1"/>
    <property type="match status" value="1"/>
</dbReference>
<accession>A0A231UUF0</accession>
<evidence type="ECO:0008006" key="3">
    <source>
        <dbReference type="Google" id="ProtNLM"/>
    </source>
</evidence>
<organism evidence="1 2">
    <name type="scientific">Notoacmeibacter marinus</name>
    <dbReference type="NCBI Taxonomy" id="1876515"/>
    <lineage>
        <taxon>Bacteria</taxon>
        <taxon>Pseudomonadati</taxon>
        <taxon>Pseudomonadota</taxon>
        <taxon>Alphaproteobacteria</taxon>
        <taxon>Hyphomicrobiales</taxon>
        <taxon>Notoacmeibacteraceae</taxon>
        <taxon>Notoacmeibacter</taxon>
    </lineage>
</organism>
<sequence length="116" mass="13072">MSLMAVEFMDAGKLRTRLVLEAPVRTPDEAGGQDVQWHAVGEFFAHVEPVGARQTTEGEAERQEITHRVTLRHRNDVSPAMRLLRNGHAMRVETVRDLDGSGRYLVCGCKEMEGWI</sequence>
<reference evidence="2" key="1">
    <citation type="journal article" date="2017" name="Int. J. Syst. Evol. Microbiol.">
        <title>Notoacmeibacter marinus gen. nov., sp. nov., isolated from the gut of a limpet and proposal of Notoacmeibacteraceae fam. nov. in the order Rhizobiales of the class Alphaproteobacteria.</title>
        <authorList>
            <person name="Huang Z."/>
            <person name="Guo F."/>
            <person name="Lai Q."/>
        </authorList>
    </citation>
    <scope>NUCLEOTIDE SEQUENCE [LARGE SCALE GENOMIC DNA]</scope>
    <source>
        <strain evidence="2">XMTR2A4</strain>
    </source>
</reference>
<dbReference type="InterPro" id="IPR038666">
    <property type="entry name" value="SSP1_head-tail_sf"/>
</dbReference>
<protein>
    <recommendedName>
        <fullName evidence="3">Head-tail adaptor protein</fullName>
    </recommendedName>
</protein>
<name>A0A231UUF0_9HYPH</name>
<dbReference type="Pfam" id="PF05521">
    <property type="entry name" value="Phage_HCP"/>
    <property type="match status" value="1"/>
</dbReference>
<keyword evidence="2" id="KW-1185">Reference proteome</keyword>
<gene>
    <name evidence="1" type="ORF">B7H23_14955</name>
</gene>
<evidence type="ECO:0000313" key="1">
    <source>
        <dbReference type="EMBL" id="OXS99450.1"/>
    </source>
</evidence>
<dbReference type="InterPro" id="IPR008767">
    <property type="entry name" value="Phage_SPP1_head-tail_adaptor"/>
</dbReference>
<dbReference type="Proteomes" id="UP000215405">
    <property type="component" value="Unassembled WGS sequence"/>
</dbReference>
<dbReference type="AlphaFoldDB" id="A0A231UUF0"/>
<proteinExistence type="predicted"/>
<dbReference type="Gene3D" id="2.40.10.270">
    <property type="entry name" value="Bacteriophage SPP1 head-tail adaptor protein"/>
    <property type="match status" value="1"/>
</dbReference>
<comment type="caution">
    <text evidence="1">The sequence shown here is derived from an EMBL/GenBank/DDBJ whole genome shotgun (WGS) entry which is preliminary data.</text>
</comment>
<dbReference type="EMBL" id="NBYO01000003">
    <property type="protein sequence ID" value="OXS99450.1"/>
    <property type="molecule type" value="Genomic_DNA"/>
</dbReference>
<evidence type="ECO:0000313" key="2">
    <source>
        <dbReference type="Proteomes" id="UP000215405"/>
    </source>
</evidence>